<dbReference type="PROSITE" id="PS00211">
    <property type="entry name" value="ABC_TRANSPORTER_1"/>
    <property type="match status" value="1"/>
</dbReference>
<sequence>MIIEIENLNKNYNEKVIFNKFNLSIKKDIITVILGPSGCGKTTLLNLLSKIDLDYKGSININSDKLSYVFQEDRLLPWLNVKENIMFVNDKLTEKKINDILKDLNLEKEINSYPQKLSGGMKQRVSIARAYSYDSKIMLMDEPFKSLDILLKKDLLGKLAALWDKNRNSIILVTHDPLVASLLADRIVFLSKSPVKILGEIELDLDKKLRFKNSEYVENITEEIHRILGE</sequence>
<dbReference type="EMBL" id="AP028654">
    <property type="protein sequence ID" value="BEP29159.1"/>
    <property type="molecule type" value="Genomic_DNA"/>
</dbReference>
<dbReference type="InterPro" id="IPR050166">
    <property type="entry name" value="ABC_transporter_ATP-bind"/>
</dbReference>
<evidence type="ECO:0000313" key="5">
    <source>
        <dbReference type="EMBL" id="BEP29159.1"/>
    </source>
</evidence>
<gene>
    <name evidence="5" type="ORF">HLPR_14900</name>
</gene>
<dbReference type="Pfam" id="PF00005">
    <property type="entry name" value="ABC_tran"/>
    <property type="match status" value="1"/>
</dbReference>
<dbReference type="AlphaFoldDB" id="A0AAU9EM48"/>
<dbReference type="SMART" id="SM00382">
    <property type="entry name" value="AAA"/>
    <property type="match status" value="1"/>
</dbReference>
<keyword evidence="3 5" id="KW-0067">ATP-binding</keyword>
<evidence type="ECO:0000256" key="1">
    <source>
        <dbReference type="ARBA" id="ARBA00022448"/>
    </source>
</evidence>
<dbReference type="RefSeq" id="WP_338534827.1">
    <property type="nucleotide sequence ID" value="NZ_AP028654.1"/>
</dbReference>
<dbReference type="Proteomes" id="UP001321786">
    <property type="component" value="Chromosome"/>
</dbReference>
<dbReference type="PANTHER" id="PTHR42788:SF13">
    <property type="entry name" value="ALIPHATIC SULFONATES IMPORT ATP-BINDING PROTEIN SSUB"/>
    <property type="match status" value="1"/>
</dbReference>
<evidence type="ECO:0000256" key="2">
    <source>
        <dbReference type="ARBA" id="ARBA00022741"/>
    </source>
</evidence>
<dbReference type="PROSITE" id="PS50893">
    <property type="entry name" value="ABC_TRANSPORTER_2"/>
    <property type="match status" value="1"/>
</dbReference>
<dbReference type="SUPFAM" id="SSF52540">
    <property type="entry name" value="P-loop containing nucleoside triphosphate hydrolases"/>
    <property type="match status" value="1"/>
</dbReference>
<reference evidence="5 6" key="1">
    <citation type="submission" date="2023-08" db="EMBL/GenBank/DDBJ databases">
        <title>Helicovermis profunda gen. nov., sp. nov., a novel mesophilic, fermentative bacterium within the Bacillota from a deep-sea hydrothermal vent chimney.</title>
        <authorList>
            <person name="Miyazaki U."/>
            <person name="Mizutani D."/>
            <person name="Hashimoto Y."/>
            <person name="Tame A."/>
            <person name="Sawayama S."/>
            <person name="Miyazaki J."/>
            <person name="Takai K."/>
            <person name="Nakagawa S."/>
        </authorList>
    </citation>
    <scope>NUCLEOTIDE SEQUENCE [LARGE SCALE GENOMIC DNA]</scope>
    <source>
        <strain evidence="5 6">S502</strain>
    </source>
</reference>
<dbReference type="KEGG" id="hprf:HLPR_14900"/>
<dbReference type="GO" id="GO:0016887">
    <property type="term" value="F:ATP hydrolysis activity"/>
    <property type="evidence" value="ECO:0007669"/>
    <property type="project" value="InterPro"/>
</dbReference>
<accession>A0AAU9EM48</accession>
<dbReference type="PANTHER" id="PTHR42788">
    <property type="entry name" value="TAURINE IMPORT ATP-BINDING PROTEIN-RELATED"/>
    <property type="match status" value="1"/>
</dbReference>
<dbReference type="Gene3D" id="3.40.50.300">
    <property type="entry name" value="P-loop containing nucleotide triphosphate hydrolases"/>
    <property type="match status" value="1"/>
</dbReference>
<feature type="domain" description="ABC transporter" evidence="4">
    <location>
        <begin position="3"/>
        <end position="217"/>
    </location>
</feature>
<dbReference type="InterPro" id="IPR017871">
    <property type="entry name" value="ABC_transporter-like_CS"/>
</dbReference>
<protein>
    <submittedName>
        <fullName evidence="5">ABC transporter ATP-binding protein</fullName>
    </submittedName>
</protein>
<dbReference type="GO" id="GO:0005524">
    <property type="term" value="F:ATP binding"/>
    <property type="evidence" value="ECO:0007669"/>
    <property type="project" value="UniProtKB-KW"/>
</dbReference>
<keyword evidence="6" id="KW-1185">Reference proteome</keyword>
<dbReference type="InterPro" id="IPR003593">
    <property type="entry name" value="AAA+_ATPase"/>
</dbReference>
<keyword evidence="1" id="KW-0813">Transport</keyword>
<evidence type="ECO:0000259" key="4">
    <source>
        <dbReference type="PROSITE" id="PS50893"/>
    </source>
</evidence>
<dbReference type="InterPro" id="IPR003439">
    <property type="entry name" value="ABC_transporter-like_ATP-bd"/>
</dbReference>
<dbReference type="InterPro" id="IPR027417">
    <property type="entry name" value="P-loop_NTPase"/>
</dbReference>
<evidence type="ECO:0000313" key="6">
    <source>
        <dbReference type="Proteomes" id="UP001321786"/>
    </source>
</evidence>
<organism evidence="5 6">
    <name type="scientific">Helicovermis profundi</name>
    <dbReference type="NCBI Taxonomy" id="3065157"/>
    <lineage>
        <taxon>Bacteria</taxon>
        <taxon>Bacillati</taxon>
        <taxon>Bacillota</taxon>
        <taxon>Clostridia</taxon>
        <taxon>Helicovermis</taxon>
    </lineage>
</organism>
<evidence type="ECO:0000256" key="3">
    <source>
        <dbReference type="ARBA" id="ARBA00022840"/>
    </source>
</evidence>
<proteinExistence type="predicted"/>
<name>A0AAU9EM48_9FIRM</name>
<keyword evidence="2" id="KW-0547">Nucleotide-binding</keyword>